<dbReference type="PANTHER" id="PTHR45789:SF2">
    <property type="entry name" value="FI18025P1"/>
    <property type="match status" value="1"/>
</dbReference>
<dbReference type="GO" id="GO:0005634">
    <property type="term" value="C:nucleus"/>
    <property type="evidence" value="ECO:0007669"/>
    <property type="project" value="UniProtKB-UniRule"/>
</dbReference>
<evidence type="ECO:0000256" key="3">
    <source>
        <dbReference type="PROSITE-ProRule" id="PRU00267"/>
    </source>
</evidence>
<dbReference type="InterPro" id="IPR009071">
    <property type="entry name" value="HMG_box_dom"/>
</dbReference>
<reference evidence="5 6" key="1">
    <citation type="journal article" date="2016" name="Mol. Biol. Evol.">
        <title>Comparative Genomics of Early-Diverging Mushroom-Forming Fungi Provides Insights into the Origins of Lignocellulose Decay Capabilities.</title>
        <authorList>
            <person name="Nagy L.G."/>
            <person name="Riley R."/>
            <person name="Tritt A."/>
            <person name="Adam C."/>
            <person name="Daum C."/>
            <person name="Floudas D."/>
            <person name="Sun H."/>
            <person name="Yadav J.S."/>
            <person name="Pangilinan J."/>
            <person name="Larsson K.H."/>
            <person name="Matsuura K."/>
            <person name="Barry K."/>
            <person name="Labutti K."/>
            <person name="Kuo R."/>
            <person name="Ohm R.A."/>
            <person name="Bhattacharya S.S."/>
            <person name="Shirouzu T."/>
            <person name="Yoshinaga Y."/>
            <person name="Martin F.M."/>
            <person name="Grigoriev I.V."/>
            <person name="Hibbett D.S."/>
        </authorList>
    </citation>
    <scope>NUCLEOTIDE SEQUENCE [LARGE SCALE GENOMIC DNA]</scope>
    <source>
        <strain evidence="5 6">HHB10207 ss-3</strain>
    </source>
</reference>
<dbReference type="SUPFAM" id="SSF47095">
    <property type="entry name" value="HMG-box"/>
    <property type="match status" value="1"/>
</dbReference>
<feature type="non-terminal residue" evidence="5">
    <location>
        <position position="63"/>
    </location>
</feature>
<evidence type="ECO:0000313" key="6">
    <source>
        <dbReference type="Proteomes" id="UP000076798"/>
    </source>
</evidence>
<keyword evidence="6" id="KW-1185">Reference proteome</keyword>
<feature type="DNA-binding region" description="HMG box" evidence="3">
    <location>
        <begin position="1"/>
        <end position="61"/>
    </location>
</feature>
<evidence type="ECO:0000259" key="4">
    <source>
        <dbReference type="PROSITE" id="PS50118"/>
    </source>
</evidence>
<dbReference type="PANTHER" id="PTHR45789">
    <property type="entry name" value="FI18025P1"/>
    <property type="match status" value="1"/>
</dbReference>
<keyword evidence="2 3" id="KW-0539">Nucleus</keyword>
<dbReference type="InterPro" id="IPR036910">
    <property type="entry name" value="HMG_box_dom_sf"/>
</dbReference>
<feature type="domain" description="HMG box" evidence="4">
    <location>
        <begin position="1"/>
        <end position="61"/>
    </location>
</feature>
<feature type="non-terminal residue" evidence="5">
    <location>
        <position position="1"/>
    </location>
</feature>
<dbReference type="STRING" id="1314776.A0A166FSM4"/>
<dbReference type="GO" id="GO:0000978">
    <property type="term" value="F:RNA polymerase II cis-regulatory region sequence-specific DNA binding"/>
    <property type="evidence" value="ECO:0007669"/>
    <property type="project" value="TreeGrafter"/>
</dbReference>
<evidence type="ECO:0000256" key="2">
    <source>
        <dbReference type="ARBA" id="ARBA00023242"/>
    </source>
</evidence>
<dbReference type="PROSITE" id="PS50118">
    <property type="entry name" value="HMG_BOX_2"/>
    <property type="match status" value="1"/>
</dbReference>
<accession>A0A166FSM4</accession>
<dbReference type="GO" id="GO:0000981">
    <property type="term" value="F:DNA-binding transcription factor activity, RNA polymerase II-specific"/>
    <property type="evidence" value="ECO:0007669"/>
    <property type="project" value="TreeGrafter"/>
</dbReference>
<dbReference type="Gene3D" id="1.10.30.10">
    <property type="entry name" value="High mobility group box domain"/>
    <property type="match status" value="1"/>
</dbReference>
<organism evidence="5 6">
    <name type="scientific">Sistotremastrum suecicum HHB10207 ss-3</name>
    <dbReference type="NCBI Taxonomy" id="1314776"/>
    <lineage>
        <taxon>Eukaryota</taxon>
        <taxon>Fungi</taxon>
        <taxon>Dikarya</taxon>
        <taxon>Basidiomycota</taxon>
        <taxon>Agaricomycotina</taxon>
        <taxon>Agaricomycetes</taxon>
        <taxon>Sistotremastrales</taxon>
        <taxon>Sistotremastraceae</taxon>
        <taxon>Sistotremastrum</taxon>
    </lineage>
</organism>
<keyword evidence="1 3" id="KW-0238">DNA-binding</keyword>
<sequence>IFRSDFVKKKIIPPDVERNHKNISTIAGIVWRKMTPEEKHPWEGLAIIESDRHKAMYPGYRYS</sequence>
<evidence type="ECO:0000256" key="1">
    <source>
        <dbReference type="ARBA" id="ARBA00023125"/>
    </source>
</evidence>
<protein>
    <recommendedName>
        <fullName evidence="4">HMG box domain-containing protein</fullName>
    </recommendedName>
</protein>
<gene>
    <name evidence="5" type="ORF">SISSUDRAFT_968301</name>
</gene>
<dbReference type="Pfam" id="PF00505">
    <property type="entry name" value="HMG_box"/>
    <property type="match status" value="1"/>
</dbReference>
<dbReference type="Proteomes" id="UP000076798">
    <property type="component" value="Unassembled WGS sequence"/>
</dbReference>
<evidence type="ECO:0000313" key="5">
    <source>
        <dbReference type="EMBL" id="KZT40959.1"/>
    </source>
</evidence>
<name>A0A166FSM4_9AGAM</name>
<dbReference type="OrthoDB" id="6247875at2759"/>
<dbReference type="EMBL" id="KV428026">
    <property type="protein sequence ID" value="KZT40959.1"/>
    <property type="molecule type" value="Genomic_DNA"/>
</dbReference>
<dbReference type="InterPro" id="IPR051356">
    <property type="entry name" value="SOX/SOX-like_TF"/>
</dbReference>
<proteinExistence type="predicted"/>
<dbReference type="AlphaFoldDB" id="A0A166FSM4"/>